<evidence type="ECO:0000313" key="2">
    <source>
        <dbReference type="EMBL" id="SUZ29726.1"/>
    </source>
</evidence>
<keyword evidence="3" id="KW-1185">Reference proteome</keyword>
<organism evidence="2 3">
    <name type="scientific">Xanthomonas euroxanthea</name>
    <dbReference type="NCBI Taxonomy" id="2259622"/>
    <lineage>
        <taxon>Bacteria</taxon>
        <taxon>Pseudomonadati</taxon>
        <taxon>Pseudomonadota</taxon>
        <taxon>Gammaproteobacteria</taxon>
        <taxon>Lysobacterales</taxon>
        <taxon>Lysobacteraceae</taxon>
        <taxon>Xanthomonas</taxon>
    </lineage>
</organism>
<reference evidence="2 3" key="1">
    <citation type="submission" date="2018-06" db="EMBL/GenBank/DDBJ databases">
        <authorList>
            <person name="Pothier F. J."/>
        </authorList>
    </citation>
    <scope>NUCLEOTIDE SEQUENCE [LARGE SCALE GENOMIC DNA]</scope>
    <source>
        <strain evidence="2 3">CPBF 424</strain>
    </source>
</reference>
<sequence>MKAFIAVAASALSGAAMASDVPPGVVAHDGTRIWEHGARTHAWAVVSAGAACSRAAFGGKYR</sequence>
<feature type="chain" id="PRO_5041383941" evidence="1">
    <location>
        <begin position="19"/>
        <end position="62"/>
    </location>
</feature>
<evidence type="ECO:0000256" key="1">
    <source>
        <dbReference type="SAM" id="SignalP"/>
    </source>
</evidence>
<keyword evidence="1" id="KW-0732">Signal</keyword>
<dbReference type="RefSeq" id="WP_115677877.1">
    <property type="nucleotide sequence ID" value="NZ_LR994544.1"/>
</dbReference>
<accession>A0AA46HBZ9</accession>
<dbReference type="EMBL" id="UIHB01000006">
    <property type="protein sequence ID" value="SUZ29726.1"/>
    <property type="molecule type" value="Genomic_DNA"/>
</dbReference>
<proteinExistence type="predicted"/>
<evidence type="ECO:0000313" key="3">
    <source>
        <dbReference type="Proteomes" id="UP000254168"/>
    </source>
</evidence>
<gene>
    <name evidence="2" type="ORF">CPBF424_35730</name>
</gene>
<comment type="caution">
    <text evidence="2">The sequence shown here is derived from an EMBL/GenBank/DDBJ whole genome shotgun (WGS) entry which is preliminary data.</text>
</comment>
<feature type="signal peptide" evidence="1">
    <location>
        <begin position="1"/>
        <end position="18"/>
    </location>
</feature>
<dbReference type="Proteomes" id="UP000254168">
    <property type="component" value="Unassembled WGS sequence"/>
</dbReference>
<dbReference type="AlphaFoldDB" id="A0AA46HBZ9"/>
<protein>
    <submittedName>
        <fullName evidence="2">Uncharacterized protein</fullName>
    </submittedName>
</protein>
<name>A0AA46HBZ9_9XANT</name>